<dbReference type="PANTHER" id="PTHR36034">
    <property type="entry name" value="EXPRESSED PROTEIN"/>
    <property type="match status" value="1"/>
</dbReference>
<feature type="region of interest" description="Disordered" evidence="1">
    <location>
        <begin position="546"/>
        <end position="565"/>
    </location>
</feature>
<dbReference type="Proteomes" id="UP001374535">
    <property type="component" value="Chromosome 1"/>
</dbReference>
<dbReference type="PANTHER" id="PTHR36034:SF2">
    <property type="entry name" value="EXPRESSED PROTEIN"/>
    <property type="match status" value="1"/>
</dbReference>
<accession>A0AAQ3SAM6</accession>
<feature type="region of interest" description="Disordered" evidence="1">
    <location>
        <begin position="505"/>
        <end position="531"/>
    </location>
</feature>
<organism evidence="2 3">
    <name type="scientific">Vigna mungo</name>
    <name type="common">Black gram</name>
    <name type="synonym">Phaseolus mungo</name>
    <dbReference type="NCBI Taxonomy" id="3915"/>
    <lineage>
        <taxon>Eukaryota</taxon>
        <taxon>Viridiplantae</taxon>
        <taxon>Streptophyta</taxon>
        <taxon>Embryophyta</taxon>
        <taxon>Tracheophyta</taxon>
        <taxon>Spermatophyta</taxon>
        <taxon>Magnoliopsida</taxon>
        <taxon>eudicotyledons</taxon>
        <taxon>Gunneridae</taxon>
        <taxon>Pentapetalae</taxon>
        <taxon>rosids</taxon>
        <taxon>fabids</taxon>
        <taxon>Fabales</taxon>
        <taxon>Fabaceae</taxon>
        <taxon>Papilionoideae</taxon>
        <taxon>50 kb inversion clade</taxon>
        <taxon>NPAAA clade</taxon>
        <taxon>indigoferoid/millettioid clade</taxon>
        <taxon>Phaseoleae</taxon>
        <taxon>Vigna</taxon>
    </lineage>
</organism>
<dbReference type="AlphaFoldDB" id="A0AAQ3SAM6"/>
<feature type="compositionally biased region" description="Polar residues" evidence="1">
    <location>
        <begin position="75"/>
        <end position="91"/>
    </location>
</feature>
<gene>
    <name evidence="2" type="ORF">V8G54_000505</name>
</gene>
<evidence type="ECO:0000256" key="1">
    <source>
        <dbReference type="SAM" id="MobiDB-lite"/>
    </source>
</evidence>
<name>A0AAQ3SAM6_VIGMU</name>
<feature type="region of interest" description="Disordered" evidence="1">
    <location>
        <begin position="75"/>
        <end position="95"/>
    </location>
</feature>
<sequence length="1080" mass="119881">MKSCCGRVEEECSINRNGNRSRLQLAVVRELQFCLCVGSFIGGTNSPFLRSFNSFFTHSFSYSILTTITHSLNQPTNHHPHSLSQIHQSPLNPRIPISRETHTMNFLMRTTTHVYSDREKPSSTTAPSPTKTPPPSTPEPRSDSVSSLESLIAEDPYLQVGRFDGEVDGENGAFRFTSKNDASVLAKHLDVSEEEGWITIPYKELPEDWNHVSDMQFFRSLDRSFLFPGEQVQIIACLSACKQDMEIITPFKVAAVMSKSGMCLSHDKENGNIENRDDLVSREEQLNPTREEQKDLENVNTNHQGDAYAGESLLRMEVHKRQTALLLQKFENSHFFARIAEADEPLWSKRGSSEKSNSIELNGQRISSFHIKETANKASSISAVIDRANFDATISSGVARNSVKCCALPNGDIVRYCFTLFASYYWLEPWSLIFILLKIQVLLQVNVGVDFLKDPCIEILQYEKYQEKILSPENQDNSVHTHRDPCGALLKWILPLDNSLPPPSHPLSPQFTSSSGISGASQRSNLSSSSSSQLFSFGGHFRSQSMSAIPQNTTPPTAPLKAASSKPNFEIEDWDQFSSQKFLKKKSGVEELLSFRGVSLERERFSVCCGLEGIYTPGRRWRRKFEIIQPVEIHSFAADCNSEDLLCVRIKNVAPAHVPEIVIFIDAITIVFEEATKSGPPSSLPIACIEAGNDHSLPNLALSDPTQPAQEQGHGGDVVSKGRTCVWGVQYAIENTDVNSDGKALNFLQYHIGFGKEGESCLWQRGEEHSFILKPATSMWKNVKTQEEGSQFPKLQSPNSESKSSLSSKSPDRTKIVSTDNQYAIMVSCRCNYTTSRLFFKQATSWRPRTSRDIIISVASEISGESPGPYERNSQLPVQVLTLQASNLTSEDLTLTVLAPASFTSPPSVVSLSSPTSPNSPFIGFTEFLGRINVERHVGTTQRGSFTSALKENDKQDDVRPQSVSMNDDVIPSSGLSCTHLWLHSRVPLGCIPSQSTATIKLELLPLTDGIITLDSLQIDVMEKGTDHETFPSYSLTQNKNNHVDDIFVPDAHLGPFCVTYIPERSLKINATSSISKGIS</sequence>
<protein>
    <submittedName>
        <fullName evidence="2">Uncharacterized protein</fullName>
    </submittedName>
</protein>
<dbReference type="EMBL" id="CP144700">
    <property type="protein sequence ID" value="WVZ21961.1"/>
    <property type="molecule type" value="Genomic_DNA"/>
</dbReference>
<reference evidence="2 3" key="1">
    <citation type="journal article" date="2023" name="Life. Sci Alliance">
        <title>Evolutionary insights into 3D genome organization and epigenetic landscape of Vigna mungo.</title>
        <authorList>
            <person name="Junaid A."/>
            <person name="Singh B."/>
            <person name="Bhatia S."/>
        </authorList>
    </citation>
    <scope>NUCLEOTIDE SEQUENCE [LARGE SCALE GENOMIC DNA]</scope>
    <source>
        <strain evidence="2">Urdbean</strain>
    </source>
</reference>
<feature type="region of interest" description="Disordered" evidence="1">
    <location>
        <begin position="113"/>
        <end position="147"/>
    </location>
</feature>
<keyword evidence="3" id="KW-1185">Reference proteome</keyword>
<evidence type="ECO:0000313" key="3">
    <source>
        <dbReference type="Proteomes" id="UP001374535"/>
    </source>
</evidence>
<proteinExistence type="predicted"/>
<evidence type="ECO:0000313" key="2">
    <source>
        <dbReference type="EMBL" id="WVZ21961.1"/>
    </source>
</evidence>
<feature type="compositionally biased region" description="Polar residues" evidence="1">
    <location>
        <begin position="546"/>
        <end position="555"/>
    </location>
</feature>
<feature type="compositionally biased region" description="Low complexity" evidence="1">
    <location>
        <begin position="507"/>
        <end position="531"/>
    </location>
</feature>
<feature type="compositionally biased region" description="Low complexity" evidence="1">
    <location>
        <begin position="797"/>
        <end position="809"/>
    </location>
</feature>
<feature type="region of interest" description="Disordered" evidence="1">
    <location>
        <begin position="783"/>
        <end position="814"/>
    </location>
</feature>